<feature type="chain" id="PRO_5040451159" evidence="1">
    <location>
        <begin position="21"/>
        <end position="159"/>
    </location>
</feature>
<reference evidence="2" key="1">
    <citation type="journal article" date="2020" name="Stud. Mycol.">
        <title>101 Dothideomycetes genomes: a test case for predicting lifestyles and emergence of pathogens.</title>
        <authorList>
            <person name="Haridas S."/>
            <person name="Albert R."/>
            <person name="Binder M."/>
            <person name="Bloem J."/>
            <person name="Labutti K."/>
            <person name="Salamov A."/>
            <person name="Andreopoulos B."/>
            <person name="Baker S."/>
            <person name="Barry K."/>
            <person name="Bills G."/>
            <person name="Bluhm B."/>
            <person name="Cannon C."/>
            <person name="Castanera R."/>
            <person name="Culley D."/>
            <person name="Daum C."/>
            <person name="Ezra D."/>
            <person name="Gonzalez J."/>
            <person name="Henrissat B."/>
            <person name="Kuo A."/>
            <person name="Liang C."/>
            <person name="Lipzen A."/>
            <person name="Lutzoni F."/>
            <person name="Magnuson J."/>
            <person name="Mondo S."/>
            <person name="Nolan M."/>
            <person name="Ohm R."/>
            <person name="Pangilinan J."/>
            <person name="Park H.-J."/>
            <person name="Ramirez L."/>
            <person name="Alfaro M."/>
            <person name="Sun H."/>
            <person name="Tritt A."/>
            <person name="Yoshinaga Y."/>
            <person name="Zwiers L.-H."/>
            <person name="Turgeon B."/>
            <person name="Goodwin S."/>
            <person name="Spatafora J."/>
            <person name="Crous P."/>
            <person name="Grigoriev I."/>
        </authorList>
    </citation>
    <scope>NUCLEOTIDE SEQUENCE</scope>
    <source>
        <strain evidence="2">CBS 110217</strain>
    </source>
</reference>
<sequence length="159" mass="18000">MAFTVSVAMLISALVHCGLAAWWGKKIEVSALRIDIPINLLVDDNNVSATYQEAVLARRKLCFSNVRVTFECEHCTSHEDECENEKALSDYDVYNKLMVPEETSTFDAYTRHVSNYGRRSLSFRSDTYAALTGIMNALFGLDSAYYGLPIAHFDRALRW</sequence>
<dbReference type="Proteomes" id="UP000799777">
    <property type="component" value="Unassembled WGS sequence"/>
</dbReference>
<dbReference type="PANTHER" id="PTHR33112:SF16">
    <property type="entry name" value="HETEROKARYON INCOMPATIBILITY DOMAIN-CONTAINING PROTEIN"/>
    <property type="match status" value="1"/>
</dbReference>
<comment type="caution">
    <text evidence="2">The sequence shown here is derived from an EMBL/GenBank/DDBJ whole genome shotgun (WGS) entry which is preliminary data.</text>
</comment>
<keyword evidence="1" id="KW-0732">Signal</keyword>
<dbReference type="AlphaFoldDB" id="A0A9P4H7A0"/>
<evidence type="ECO:0000313" key="2">
    <source>
        <dbReference type="EMBL" id="KAF2029531.1"/>
    </source>
</evidence>
<accession>A0A9P4H7A0</accession>
<feature type="signal peptide" evidence="1">
    <location>
        <begin position="1"/>
        <end position="20"/>
    </location>
</feature>
<gene>
    <name evidence="2" type="ORF">EK21DRAFT_112903</name>
</gene>
<proteinExistence type="predicted"/>
<keyword evidence="3" id="KW-1185">Reference proteome</keyword>
<dbReference type="OrthoDB" id="5135333at2759"/>
<organism evidence="2 3">
    <name type="scientific">Setomelanomma holmii</name>
    <dbReference type="NCBI Taxonomy" id="210430"/>
    <lineage>
        <taxon>Eukaryota</taxon>
        <taxon>Fungi</taxon>
        <taxon>Dikarya</taxon>
        <taxon>Ascomycota</taxon>
        <taxon>Pezizomycotina</taxon>
        <taxon>Dothideomycetes</taxon>
        <taxon>Pleosporomycetidae</taxon>
        <taxon>Pleosporales</taxon>
        <taxon>Pleosporineae</taxon>
        <taxon>Phaeosphaeriaceae</taxon>
        <taxon>Setomelanomma</taxon>
    </lineage>
</organism>
<dbReference type="EMBL" id="ML978200">
    <property type="protein sequence ID" value="KAF2029531.1"/>
    <property type="molecule type" value="Genomic_DNA"/>
</dbReference>
<evidence type="ECO:0000313" key="3">
    <source>
        <dbReference type="Proteomes" id="UP000799777"/>
    </source>
</evidence>
<name>A0A9P4H7A0_9PLEO</name>
<evidence type="ECO:0000256" key="1">
    <source>
        <dbReference type="SAM" id="SignalP"/>
    </source>
</evidence>
<dbReference type="PANTHER" id="PTHR33112">
    <property type="entry name" value="DOMAIN PROTEIN, PUTATIVE-RELATED"/>
    <property type="match status" value="1"/>
</dbReference>
<protein>
    <submittedName>
        <fullName evidence="2">Uncharacterized protein</fullName>
    </submittedName>
</protein>